<sequence>FLGPAADEACQFVTKVVGKNPLLLKELNLSEHELVDTQVNQIAALLQDKHCKLNTL</sequence>
<feature type="non-terminal residue" evidence="1">
    <location>
        <position position="1"/>
    </location>
</feature>
<evidence type="ECO:0000313" key="1">
    <source>
        <dbReference type="EMBL" id="KAL0160838.1"/>
    </source>
</evidence>
<accession>A0ABD0NFP3</accession>
<evidence type="ECO:0000313" key="2">
    <source>
        <dbReference type="Proteomes" id="UP001529510"/>
    </source>
</evidence>
<protein>
    <submittedName>
        <fullName evidence="1">Uncharacterized protein</fullName>
    </submittedName>
</protein>
<dbReference type="EMBL" id="JAMKFB020000022">
    <property type="protein sequence ID" value="KAL0160838.1"/>
    <property type="molecule type" value="Genomic_DNA"/>
</dbReference>
<reference evidence="1 2" key="1">
    <citation type="submission" date="2024-05" db="EMBL/GenBank/DDBJ databases">
        <title>Genome sequencing and assembly of Indian major carp, Cirrhinus mrigala (Hamilton, 1822).</title>
        <authorList>
            <person name="Mohindra V."/>
            <person name="Chowdhury L.M."/>
            <person name="Lal K."/>
            <person name="Jena J.K."/>
        </authorList>
    </citation>
    <scope>NUCLEOTIDE SEQUENCE [LARGE SCALE GENOMIC DNA]</scope>
    <source>
        <strain evidence="1">CM1030</strain>
        <tissue evidence="1">Blood</tissue>
    </source>
</reference>
<dbReference type="Proteomes" id="UP001529510">
    <property type="component" value="Unassembled WGS sequence"/>
</dbReference>
<name>A0ABD0NFP3_CIRMR</name>
<gene>
    <name evidence="1" type="ORF">M9458_044563</name>
</gene>
<dbReference type="AlphaFoldDB" id="A0ABD0NFP3"/>
<dbReference type="InterPro" id="IPR032675">
    <property type="entry name" value="LRR_dom_sf"/>
</dbReference>
<organism evidence="1 2">
    <name type="scientific">Cirrhinus mrigala</name>
    <name type="common">Mrigala</name>
    <dbReference type="NCBI Taxonomy" id="683832"/>
    <lineage>
        <taxon>Eukaryota</taxon>
        <taxon>Metazoa</taxon>
        <taxon>Chordata</taxon>
        <taxon>Craniata</taxon>
        <taxon>Vertebrata</taxon>
        <taxon>Euteleostomi</taxon>
        <taxon>Actinopterygii</taxon>
        <taxon>Neopterygii</taxon>
        <taxon>Teleostei</taxon>
        <taxon>Ostariophysi</taxon>
        <taxon>Cypriniformes</taxon>
        <taxon>Cyprinidae</taxon>
        <taxon>Labeoninae</taxon>
        <taxon>Labeonini</taxon>
        <taxon>Cirrhinus</taxon>
    </lineage>
</organism>
<dbReference type="Gene3D" id="3.80.10.10">
    <property type="entry name" value="Ribonuclease Inhibitor"/>
    <property type="match status" value="1"/>
</dbReference>
<feature type="non-terminal residue" evidence="1">
    <location>
        <position position="56"/>
    </location>
</feature>
<keyword evidence="2" id="KW-1185">Reference proteome</keyword>
<comment type="caution">
    <text evidence="1">The sequence shown here is derived from an EMBL/GenBank/DDBJ whole genome shotgun (WGS) entry which is preliminary data.</text>
</comment>
<proteinExistence type="predicted"/>